<evidence type="ECO:0000313" key="2">
    <source>
        <dbReference type="EMBL" id="KJE94473.1"/>
    </source>
</evidence>
<dbReference type="SUPFAM" id="SSF51735">
    <property type="entry name" value="NAD(P)-binding Rossmann-fold domains"/>
    <property type="match status" value="1"/>
</dbReference>
<dbReference type="SMART" id="SM00881">
    <property type="entry name" value="CoA_binding"/>
    <property type="match status" value="1"/>
</dbReference>
<dbReference type="PhylomeDB" id="A0A0D2WSM2"/>
<dbReference type="OMA" id="IYNACVL"/>
<reference evidence="3" key="1">
    <citation type="submission" date="2011-02" db="EMBL/GenBank/DDBJ databases">
        <title>The Genome Sequence of Capsaspora owczarzaki ATCC 30864.</title>
        <authorList>
            <person name="Russ C."/>
            <person name="Cuomo C."/>
            <person name="Burger G."/>
            <person name="Gray M.W."/>
            <person name="Holland P.W.H."/>
            <person name="King N."/>
            <person name="Lang F.B.F."/>
            <person name="Roger A.J."/>
            <person name="Ruiz-Trillo I."/>
            <person name="Young S.K."/>
            <person name="Zeng Q."/>
            <person name="Gargeya S."/>
            <person name="Alvarado L."/>
            <person name="Berlin A."/>
            <person name="Chapman S.B."/>
            <person name="Chen Z."/>
            <person name="Freedman E."/>
            <person name="Gellesch M."/>
            <person name="Goldberg J."/>
            <person name="Griggs A."/>
            <person name="Gujja S."/>
            <person name="Heilman E."/>
            <person name="Heiman D."/>
            <person name="Howarth C."/>
            <person name="Mehta T."/>
            <person name="Neiman D."/>
            <person name="Pearson M."/>
            <person name="Roberts A."/>
            <person name="Saif S."/>
            <person name="Shea T."/>
            <person name="Shenoy N."/>
            <person name="Sisk P."/>
            <person name="Stolte C."/>
            <person name="Sykes S."/>
            <person name="White J."/>
            <person name="Yandava C."/>
            <person name="Haas B."/>
            <person name="Nusbaum C."/>
            <person name="Birren B."/>
        </authorList>
    </citation>
    <scope>NUCLEOTIDE SEQUENCE</scope>
    <source>
        <strain evidence="3">ATCC 30864</strain>
    </source>
</reference>
<dbReference type="OrthoDB" id="5138418at2759"/>
<feature type="domain" description="CoA-binding" evidence="1">
    <location>
        <begin position="18"/>
        <end position="111"/>
    </location>
</feature>
<accession>A0A0D2WSM2</accession>
<dbReference type="InParanoid" id="A0A0D2WSM2"/>
<proteinExistence type="predicted"/>
<keyword evidence="3" id="KW-1185">Reference proteome</keyword>
<organism evidence="2 3">
    <name type="scientific">Capsaspora owczarzaki (strain ATCC 30864)</name>
    <dbReference type="NCBI Taxonomy" id="595528"/>
    <lineage>
        <taxon>Eukaryota</taxon>
        <taxon>Filasterea</taxon>
        <taxon>Capsaspora</taxon>
    </lineage>
</organism>
<dbReference type="Proteomes" id="UP000008743">
    <property type="component" value="Unassembled WGS sequence"/>
</dbReference>
<gene>
    <name evidence="2" type="ORF">CAOG_005109</name>
</gene>
<dbReference type="eggNOG" id="ENOG502S3ZG">
    <property type="taxonomic scope" value="Eukaryota"/>
</dbReference>
<evidence type="ECO:0000259" key="1">
    <source>
        <dbReference type="SMART" id="SM00881"/>
    </source>
</evidence>
<dbReference type="AlphaFoldDB" id="A0A0D2WSM2"/>
<evidence type="ECO:0000313" key="3">
    <source>
        <dbReference type="Proteomes" id="UP000008743"/>
    </source>
</evidence>
<dbReference type="Gene3D" id="3.40.50.720">
    <property type="entry name" value="NAD(P)-binding Rossmann-like Domain"/>
    <property type="match status" value="1"/>
</dbReference>
<sequence length="140" mass="14697">MAACSIKPTVATDRIAQFLATQKFAVVGASADPSKIGNSVLLKYKQANKHVVPVNPKAPEIEGLVCVTSLSQLTEPSRYSVSVITPPAVSEGIIQDAINLGIKNVWLQPGAESAKAIQLAEQANINLIHGGPCVLRLSSL</sequence>
<protein>
    <recommendedName>
        <fullName evidence="1">CoA-binding domain-containing protein</fullName>
    </recommendedName>
</protein>
<dbReference type="PANTHER" id="PTHR33303:SF2">
    <property type="entry name" value="COA-BINDING DOMAIN-CONTAINING PROTEIN"/>
    <property type="match status" value="1"/>
</dbReference>
<dbReference type="Pfam" id="PF13380">
    <property type="entry name" value="CoA_binding_2"/>
    <property type="match status" value="1"/>
</dbReference>
<dbReference type="STRING" id="595528.A0A0D2WSM2"/>
<dbReference type="EMBL" id="KE346367">
    <property type="protein sequence ID" value="KJE94473.1"/>
    <property type="molecule type" value="Genomic_DNA"/>
</dbReference>
<dbReference type="InterPro" id="IPR003781">
    <property type="entry name" value="CoA-bd"/>
</dbReference>
<dbReference type="InterPro" id="IPR036291">
    <property type="entry name" value="NAD(P)-bd_dom_sf"/>
</dbReference>
<name>A0A0D2WSM2_CAPO3</name>
<dbReference type="PANTHER" id="PTHR33303">
    <property type="entry name" value="CYTOPLASMIC PROTEIN-RELATED"/>
    <property type="match status" value="1"/>
</dbReference>
<dbReference type="RefSeq" id="XP_004346794.1">
    <property type="nucleotide sequence ID" value="XM_004346744.2"/>
</dbReference>